<keyword evidence="2 11" id="KW-0436">Ligase</keyword>
<dbReference type="Gene3D" id="1.10.150.20">
    <property type="entry name" value="5' to 3' exonuclease, C-terminal subdomain"/>
    <property type="match status" value="2"/>
</dbReference>
<dbReference type="CDD" id="cd00114">
    <property type="entry name" value="LIGANc"/>
    <property type="match status" value="1"/>
</dbReference>
<keyword evidence="5 11" id="KW-0227">DNA damage</keyword>
<dbReference type="Gene3D" id="6.20.10.30">
    <property type="match status" value="1"/>
</dbReference>
<evidence type="ECO:0000313" key="15">
    <source>
        <dbReference type="Proteomes" id="UP000264071"/>
    </source>
</evidence>
<dbReference type="Pfam" id="PF00533">
    <property type="entry name" value="BRCT"/>
    <property type="match status" value="1"/>
</dbReference>
<dbReference type="NCBIfam" id="NF005932">
    <property type="entry name" value="PRK07956.1"/>
    <property type="match status" value="1"/>
</dbReference>
<dbReference type="InterPro" id="IPR013839">
    <property type="entry name" value="DNAligase_adenylation"/>
</dbReference>
<name>A0A3D4V7I7_9BACT</name>
<dbReference type="PIRSF" id="PIRSF001604">
    <property type="entry name" value="LigA"/>
    <property type="match status" value="1"/>
</dbReference>
<evidence type="ECO:0000256" key="9">
    <source>
        <dbReference type="ARBA" id="ARBA00023204"/>
    </source>
</evidence>
<evidence type="ECO:0000256" key="7">
    <source>
        <dbReference type="ARBA" id="ARBA00022842"/>
    </source>
</evidence>
<reference evidence="14 15" key="1">
    <citation type="journal article" date="2018" name="Nat. Biotechnol.">
        <title>A standardized bacterial taxonomy based on genome phylogeny substantially revises the tree of life.</title>
        <authorList>
            <person name="Parks D.H."/>
            <person name="Chuvochina M."/>
            <person name="Waite D.W."/>
            <person name="Rinke C."/>
            <person name="Skarshewski A."/>
            <person name="Chaumeil P.A."/>
            <person name="Hugenholtz P."/>
        </authorList>
    </citation>
    <scope>NUCLEOTIDE SEQUENCE [LARGE SCALE GENOMIC DNA]</scope>
    <source>
        <strain evidence="14">UBA8844</strain>
    </source>
</reference>
<keyword evidence="7 11" id="KW-0460">Magnesium</keyword>
<dbReference type="Gene3D" id="2.40.50.140">
    <property type="entry name" value="Nucleic acid-binding proteins"/>
    <property type="match status" value="1"/>
</dbReference>
<dbReference type="SUPFAM" id="SSF50249">
    <property type="entry name" value="Nucleic acid-binding proteins"/>
    <property type="match status" value="1"/>
</dbReference>
<evidence type="ECO:0000256" key="8">
    <source>
        <dbReference type="ARBA" id="ARBA00023027"/>
    </source>
</evidence>
<dbReference type="GO" id="GO:0006260">
    <property type="term" value="P:DNA replication"/>
    <property type="evidence" value="ECO:0007669"/>
    <property type="project" value="UniProtKB-KW"/>
</dbReference>
<dbReference type="GO" id="GO:0006281">
    <property type="term" value="P:DNA repair"/>
    <property type="evidence" value="ECO:0007669"/>
    <property type="project" value="UniProtKB-KW"/>
</dbReference>
<evidence type="ECO:0000256" key="6">
    <source>
        <dbReference type="ARBA" id="ARBA00022833"/>
    </source>
</evidence>
<comment type="function">
    <text evidence="1 11">DNA ligase that catalyzes the formation of phosphodiester linkages between 5'-phosphoryl and 3'-hydroxyl groups in double-stranded DNA using NAD as a coenzyme and as the energy source for the reaction. It is essential for DNA replication and repair of damaged DNA.</text>
</comment>
<keyword evidence="9 11" id="KW-0234">DNA repair</keyword>
<dbReference type="InterPro" id="IPR001357">
    <property type="entry name" value="BRCT_dom"/>
</dbReference>
<evidence type="ECO:0000256" key="12">
    <source>
        <dbReference type="RuleBase" id="RU000618"/>
    </source>
</evidence>
<comment type="similarity">
    <text evidence="11">Belongs to the NAD-dependent DNA ligase family. LigA subfamily.</text>
</comment>
<feature type="binding site" evidence="11">
    <location>
        <position position="442"/>
    </location>
    <ligand>
        <name>Zn(2+)</name>
        <dbReference type="ChEBI" id="CHEBI:29105"/>
    </ligand>
</feature>
<evidence type="ECO:0000256" key="10">
    <source>
        <dbReference type="ARBA" id="ARBA00034005"/>
    </source>
</evidence>
<evidence type="ECO:0000259" key="13">
    <source>
        <dbReference type="PROSITE" id="PS50172"/>
    </source>
</evidence>
<dbReference type="AlphaFoldDB" id="A0A3D4V7I7"/>
<feature type="binding site" evidence="11">
    <location>
        <position position="122"/>
    </location>
    <ligand>
        <name>NAD(+)</name>
        <dbReference type="ChEBI" id="CHEBI:57540"/>
    </ligand>
</feature>
<dbReference type="InterPro" id="IPR001679">
    <property type="entry name" value="DNA_ligase"/>
</dbReference>
<comment type="catalytic activity">
    <reaction evidence="10 11 12">
        <text>NAD(+) + (deoxyribonucleotide)n-3'-hydroxyl + 5'-phospho-(deoxyribonucleotide)m = (deoxyribonucleotide)n+m + AMP + beta-nicotinamide D-nucleotide.</text>
        <dbReference type="EC" id="6.5.1.2"/>
    </reaction>
</comment>
<sequence length="689" mass="74174">MTASSGTPPHQTVERARELREQLGTAQHEYYVLDRPTLSDQEYDRLFRELQGIEAEYPTLCTEDSPTRRVGAPVQSAFSPHRHLVRMLSLDNAFDLSELEDFEQSLKRVVGDAIHTSGYTVELKIDGAAVALTYREGVLVTAATRGDGTDGEDVTANVRTIRGVPLRLHGDNHPPLMEVRGEVYLPFAGFERMNEARVAAGEPVYVNPRNAAAGSMRQLDSANTAARPLRFFGYAAVLPDGSAPARSQWELLEQLSAWGVPVAPHRQRCHTIQEAEAWATVVEHETRATLGFAIDGGVVKVNDMALQDELGIRADRTPRWGVARKFAPDMALTKLRRIDVNVGRTGVLTPFAVLEPVDVGGATVTFASLHNADQIAAKDLREGDTVQVVRAGDVIPYVLGPVPEQRDGSQQPWSMPTQCPRCNTPVERYGDDVAVYCPNVACPGRQLEGLVHFSSKDALDIDGLSYARIQQLLDAGLVHDVADLFDITVDQLTSLERFAKKSAENLVAAIAAAKQQPLSRLMFGLGIRHVGAQAAQLLSRQYGSLDALMNATAEQLGAVRGIGSIIAQSVASYFADPTTRALMERLRARGLRFDEPNAVQADGVLTGATVVLTGTLPSLSRGEATALVEQAGGRVTSSVSKKTTFVVAGEEAGSKLDKAKELGVTVLTEAELLEKLSGASADASADASA</sequence>
<dbReference type="CDD" id="cd17748">
    <property type="entry name" value="BRCT_DNA_ligase_like"/>
    <property type="match status" value="1"/>
</dbReference>
<dbReference type="PROSITE" id="PS01055">
    <property type="entry name" value="DNA_LIGASE_N1"/>
    <property type="match status" value="1"/>
</dbReference>
<keyword evidence="3 11" id="KW-0235">DNA replication</keyword>
<dbReference type="PANTHER" id="PTHR23389">
    <property type="entry name" value="CHROMOSOME TRANSMISSION FIDELITY FACTOR 18"/>
    <property type="match status" value="1"/>
</dbReference>
<dbReference type="Pfam" id="PF03120">
    <property type="entry name" value="OB_DNA_ligase"/>
    <property type="match status" value="1"/>
</dbReference>
<dbReference type="EMBL" id="DPIY01000006">
    <property type="protein sequence ID" value="HCT56608.1"/>
    <property type="molecule type" value="Genomic_DNA"/>
</dbReference>
<dbReference type="GO" id="GO:0005829">
    <property type="term" value="C:cytosol"/>
    <property type="evidence" value="ECO:0007669"/>
    <property type="project" value="TreeGrafter"/>
</dbReference>
<feature type="binding site" evidence="11">
    <location>
        <begin position="40"/>
        <end position="44"/>
    </location>
    <ligand>
        <name>NAD(+)</name>
        <dbReference type="ChEBI" id="CHEBI:57540"/>
    </ligand>
</feature>
<dbReference type="GO" id="GO:0003677">
    <property type="term" value="F:DNA binding"/>
    <property type="evidence" value="ECO:0007669"/>
    <property type="project" value="InterPro"/>
</dbReference>
<dbReference type="PANTHER" id="PTHR23389:SF9">
    <property type="entry name" value="DNA LIGASE"/>
    <property type="match status" value="1"/>
</dbReference>
<dbReference type="Gene3D" id="3.30.470.30">
    <property type="entry name" value="DNA ligase/mRNA capping enzyme"/>
    <property type="match status" value="1"/>
</dbReference>
<dbReference type="FunFam" id="3.30.470.30:FF:000001">
    <property type="entry name" value="DNA ligase"/>
    <property type="match status" value="1"/>
</dbReference>
<dbReference type="InterPro" id="IPR004149">
    <property type="entry name" value="Znf_DNAligase_C4"/>
</dbReference>
<keyword evidence="8 11" id="KW-0520">NAD</keyword>
<dbReference type="Proteomes" id="UP000264071">
    <property type="component" value="Unassembled WGS sequence"/>
</dbReference>
<dbReference type="SMART" id="SM00278">
    <property type="entry name" value="HhH1"/>
    <property type="match status" value="3"/>
</dbReference>
<dbReference type="InterPro" id="IPR013840">
    <property type="entry name" value="DNAligase_N"/>
</dbReference>
<dbReference type="InterPro" id="IPR041663">
    <property type="entry name" value="DisA/LigA_HHH"/>
</dbReference>
<dbReference type="OMA" id="HDVEHEI"/>
<keyword evidence="4 11" id="KW-0479">Metal-binding</keyword>
<dbReference type="SUPFAM" id="SSF52113">
    <property type="entry name" value="BRCT domain"/>
    <property type="match status" value="1"/>
</dbReference>
<feature type="binding site" evidence="11">
    <location>
        <position position="437"/>
    </location>
    <ligand>
        <name>Zn(2+)</name>
        <dbReference type="ChEBI" id="CHEBI:29105"/>
    </ligand>
</feature>
<dbReference type="InterPro" id="IPR012340">
    <property type="entry name" value="NA-bd_OB-fold"/>
</dbReference>
<dbReference type="InterPro" id="IPR003583">
    <property type="entry name" value="Hlx-hairpin-Hlx_DNA-bd_motif"/>
</dbReference>
<dbReference type="Gene3D" id="1.10.287.610">
    <property type="entry name" value="Helix hairpin bin"/>
    <property type="match status" value="1"/>
</dbReference>
<proteinExistence type="inferred from homology"/>
<feature type="binding site" evidence="11">
    <location>
        <position position="300"/>
    </location>
    <ligand>
        <name>NAD(+)</name>
        <dbReference type="ChEBI" id="CHEBI:57540"/>
    </ligand>
</feature>
<evidence type="ECO:0000313" key="14">
    <source>
        <dbReference type="EMBL" id="HCT56608.1"/>
    </source>
</evidence>
<dbReference type="InterPro" id="IPR036420">
    <property type="entry name" value="BRCT_dom_sf"/>
</dbReference>
<accession>A0A3D4V7I7</accession>
<dbReference type="Pfam" id="PF01653">
    <property type="entry name" value="DNA_ligase_aden"/>
    <property type="match status" value="1"/>
</dbReference>
<dbReference type="SUPFAM" id="SSF47781">
    <property type="entry name" value="RuvA domain 2-like"/>
    <property type="match status" value="1"/>
</dbReference>
<feature type="domain" description="BRCT" evidence="13">
    <location>
        <begin position="600"/>
        <end position="674"/>
    </location>
</feature>
<comment type="cofactor">
    <cofactor evidence="11">
        <name>Mg(2+)</name>
        <dbReference type="ChEBI" id="CHEBI:18420"/>
    </cofactor>
    <cofactor evidence="11">
        <name>Mn(2+)</name>
        <dbReference type="ChEBI" id="CHEBI:29035"/>
    </cofactor>
</comment>
<feature type="binding site" evidence="11">
    <location>
        <position position="325"/>
    </location>
    <ligand>
        <name>NAD(+)</name>
        <dbReference type="ChEBI" id="CHEBI:57540"/>
    </ligand>
</feature>
<feature type="binding site" evidence="11">
    <location>
        <position position="182"/>
    </location>
    <ligand>
        <name>NAD(+)</name>
        <dbReference type="ChEBI" id="CHEBI:57540"/>
    </ligand>
</feature>
<dbReference type="GO" id="GO:0046872">
    <property type="term" value="F:metal ion binding"/>
    <property type="evidence" value="ECO:0007669"/>
    <property type="project" value="UniProtKB-KW"/>
</dbReference>
<evidence type="ECO:0000256" key="3">
    <source>
        <dbReference type="ARBA" id="ARBA00022705"/>
    </source>
</evidence>
<dbReference type="Pfam" id="PF14520">
    <property type="entry name" value="HHH_5"/>
    <property type="match status" value="1"/>
</dbReference>
<dbReference type="InterPro" id="IPR010994">
    <property type="entry name" value="RuvA_2-like"/>
</dbReference>
<dbReference type="SMART" id="SM00532">
    <property type="entry name" value="LIGANc"/>
    <property type="match status" value="1"/>
</dbReference>
<feature type="active site" description="N6-AMP-lysine intermediate" evidence="11">
    <location>
        <position position="124"/>
    </location>
</feature>
<organism evidence="14 15">
    <name type="scientific">Gemmatimonas aurantiaca</name>
    <dbReference type="NCBI Taxonomy" id="173480"/>
    <lineage>
        <taxon>Bacteria</taxon>
        <taxon>Pseudomonadati</taxon>
        <taxon>Gemmatimonadota</taxon>
        <taxon>Gemmatimonadia</taxon>
        <taxon>Gemmatimonadales</taxon>
        <taxon>Gemmatimonadaceae</taxon>
        <taxon>Gemmatimonas</taxon>
    </lineage>
</organism>
<dbReference type="NCBIfam" id="TIGR00575">
    <property type="entry name" value="dnlj"/>
    <property type="match status" value="1"/>
</dbReference>
<dbReference type="InterPro" id="IPR004150">
    <property type="entry name" value="NAD_DNA_ligase_OB"/>
</dbReference>
<dbReference type="SUPFAM" id="SSF56091">
    <property type="entry name" value="DNA ligase/mRNA capping enzyme, catalytic domain"/>
    <property type="match status" value="1"/>
</dbReference>
<keyword evidence="11" id="KW-0464">Manganese</keyword>
<evidence type="ECO:0000256" key="5">
    <source>
        <dbReference type="ARBA" id="ARBA00022763"/>
    </source>
</evidence>
<evidence type="ECO:0000256" key="11">
    <source>
        <dbReference type="HAMAP-Rule" id="MF_01588"/>
    </source>
</evidence>
<protein>
    <recommendedName>
        <fullName evidence="11 12">DNA ligase</fullName>
        <ecNumber evidence="11 12">6.5.1.2</ecNumber>
    </recommendedName>
    <alternativeName>
        <fullName evidence="11">Polydeoxyribonucleotide synthase [NAD(+)]</fullName>
    </alternativeName>
</protein>
<dbReference type="InterPro" id="IPR018239">
    <property type="entry name" value="DNA_ligase_AS"/>
</dbReference>
<dbReference type="GO" id="GO:0003911">
    <property type="term" value="F:DNA ligase (NAD+) activity"/>
    <property type="evidence" value="ECO:0007669"/>
    <property type="project" value="UniProtKB-UniRule"/>
</dbReference>
<dbReference type="SMART" id="SM00292">
    <property type="entry name" value="BRCT"/>
    <property type="match status" value="1"/>
</dbReference>
<dbReference type="SMR" id="A0A3D4V7I7"/>
<dbReference type="PROSITE" id="PS01056">
    <property type="entry name" value="DNA_LIGASE_N2"/>
    <property type="match status" value="1"/>
</dbReference>
<keyword evidence="6 11" id="KW-0862">Zinc</keyword>
<feature type="binding site" evidence="11">
    <location>
        <position position="145"/>
    </location>
    <ligand>
        <name>NAD(+)</name>
        <dbReference type="ChEBI" id="CHEBI:57540"/>
    </ligand>
</feature>
<dbReference type="FunFam" id="1.10.150.20:FF:000007">
    <property type="entry name" value="DNA ligase"/>
    <property type="match status" value="1"/>
</dbReference>
<dbReference type="HAMAP" id="MF_01588">
    <property type="entry name" value="DNA_ligase_A"/>
    <property type="match status" value="1"/>
</dbReference>
<dbReference type="Gene3D" id="3.40.50.10190">
    <property type="entry name" value="BRCT domain"/>
    <property type="match status" value="1"/>
</dbReference>
<evidence type="ECO:0000256" key="2">
    <source>
        <dbReference type="ARBA" id="ARBA00022598"/>
    </source>
</evidence>
<dbReference type="PROSITE" id="PS50172">
    <property type="entry name" value="BRCT"/>
    <property type="match status" value="1"/>
</dbReference>
<feature type="binding site" evidence="11">
    <location>
        <position position="419"/>
    </location>
    <ligand>
        <name>Zn(2+)</name>
        <dbReference type="ChEBI" id="CHEBI:29105"/>
    </ligand>
</feature>
<dbReference type="FunFam" id="1.10.150.20:FF:000006">
    <property type="entry name" value="DNA ligase"/>
    <property type="match status" value="1"/>
</dbReference>
<dbReference type="Pfam" id="PF12826">
    <property type="entry name" value="HHH_2"/>
    <property type="match status" value="1"/>
</dbReference>
<gene>
    <name evidence="11 14" type="primary">ligA</name>
    <name evidence="14" type="ORF">DGD08_05265</name>
</gene>
<feature type="binding site" evidence="11">
    <location>
        <begin position="89"/>
        <end position="90"/>
    </location>
    <ligand>
        <name>NAD(+)</name>
        <dbReference type="ChEBI" id="CHEBI:57540"/>
    </ligand>
</feature>
<evidence type="ECO:0000256" key="4">
    <source>
        <dbReference type="ARBA" id="ARBA00022723"/>
    </source>
</evidence>
<dbReference type="EC" id="6.5.1.2" evidence="11 12"/>
<dbReference type="InterPro" id="IPR033136">
    <property type="entry name" value="DNA_ligase_CS"/>
</dbReference>
<evidence type="ECO:0000256" key="1">
    <source>
        <dbReference type="ARBA" id="ARBA00004067"/>
    </source>
</evidence>
<dbReference type="Pfam" id="PF03119">
    <property type="entry name" value="DNA_ligase_ZBD"/>
    <property type="match status" value="1"/>
</dbReference>
<comment type="caution">
    <text evidence="14">The sequence shown here is derived from an EMBL/GenBank/DDBJ whole genome shotgun (WGS) entry which is preliminary data.</text>
</comment>
<feature type="binding site" evidence="11">
    <location>
        <position position="422"/>
    </location>
    <ligand>
        <name>Zn(2+)</name>
        <dbReference type="ChEBI" id="CHEBI:29105"/>
    </ligand>
</feature>